<reference evidence="1 2" key="1">
    <citation type="submission" date="2017-03" db="EMBL/GenBank/DDBJ databases">
        <title>Genome sequence of Clostridium hungatei DSM 14427.</title>
        <authorList>
            <person name="Poehlein A."/>
            <person name="Daniel R."/>
        </authorList>
    </citation>
    <scope>NUCLEOTIDE SEQUENCE [LARGE SCALE GENOMIC DNA]</scope>
    <source>
        <strain evidence="1 2">DSM 14427</strain>
    </source>
</reference>
<evidence type="ECO:0008006" key="3">
    <source>
        <dbReference type="Google" id="ProtNLM"/>
    </source>
</evidence>
<dbReference type="EMBL" id="MZGX01000004">
    <property type="protein sequence ID" value="OPX45556.1"/>
    <property type="molecule type" value="Genomic_DNA"/>
</dbReference>
<keyword evidence="2" id="KW-1185">Reference proteome</keyword>
<dbReference type="Proteomes" id="UP000191554">
    <property type="component" value="Unassembled WGS sequence"/>
</dbReference>
<name>A0A1V4SQ14_RUMHU</name>
<accession>A0A1V4SQ14</accession>
<comment type="caution">
    <text evidence="1">The sequence shown here is derived from an EMBL/GenBank/DDBJ whole genome shotgun (WGS) entry which is preliminary data.</text>
</comment>
<evidence type="ECO:0000313" key="2">
    <source>
        <dbReference type="Proteomes" id="UP000191554"/>
    </source>
</evidence>
<dbReference type="RefSeq" id="WP_080063380.1">
    <property type="nucleotide sequence ID" value="NZ_MZGX01000004.1"/>
</dbReference>
<sequence length="568" mass="64829">MSYKNFSTAIFYNAYDLEVLKRENIFEETYDFFSKHIEISKVYLETYRGSTYLSKEDMLACKEFFNKKGIKVSGAITTTQKCDIIWDFRSFCYSDPEQRKQLNEIVAYTAGIFDEIILDDFYFTNCKCDRCIETKGTRSWPDFRTAQMAEVSQEIVKTAKQLKPDINMIIKYPNWYDHHQFTGYTPGDQAGIFDSFYTGTETRDSQYTQQVLQRYLGYFIMRYFESIKPGKNLGGWFDTFDCSLNAYVEQLNLTAFAKAKEITLFCAGLLASDYSICVPIAGHVLKELDRLAGKLGEPMGIPCYKPFKSDGEDFLHGYLGMLGLPLQPTPEYPVHSKLLLLTESAKKDTAIADKIKASLKAGGQVIITSGLLKALNSELSDIAEIYCTDRKALVKTFAATMETCSFKDYQQSDRDILIPHIAFKTNDTWQRAVGIDNHNNHPVLLENKYSSGRLYVLTIPDNPGDLYSYPAGILNVLREEASKELPLHMEAPSQISLFLYDNNTFIVHSFRETNAEVTIAVHREDAVLRQLATNRHRMGATLEKRTGKGMTYYKIFLRPGSYKVLSIE</sequence>
<gene>
    <name evidence="1" type="ORF">CLHUN_09350</name>
</gene>
<dbReference type="AlphaFoldDB" id="A0A1V4SQ14"/>
<organism evidence="1 2">
    <name type="scientific">Ruminiclostridium hungatei</name>
    <name type="common">Clostridium hungatei</name>
    <dbReference type="NCBI Taxonomy" id="48256"/>
    <lineage>
        <taxon>Bacteria</taxon>
        <taxon>Bacillati</taxon>
        <taxon>Bacillota</taxon>
        <taxon>Clostridia</taxon>
        <taxon>Eubacteriales</taxon>
        <taxon>Oscillospiraceae</taxon>
        <taxon>Ruminiclostridium</taxon>
    </lineage>
</organism>
<protein>
    <recommendedName>
        <fullName evidence="3">Permease</fullName>
    </recommendedName>
</protein>
<proteinExistence type="predicted"/>
<evidence type="ECO:0000313" key="1">
    <source>
        <dbReference type="EMBL" id="OPX45556.1"/>
    </source>
</evidence>
<dbReference type="OrthoDB" id="8730636at2"/>